<dbReference type="Gene3D" id="3.90.180.10">
    <property type="entry name" value="Medium-chain alcohol dehydrogenases, catalytic domain"/>
    <property type="match status" value="1"/>
</dbReference>
<evidence type="ECO:0000313" key="4">
    <source>
        <dbReference type="Proteomes" id="UP000310673"/>
    </source>
</evidence>
<name>A0A5B7SYP7_9LACO</name>
<evidence type="ECO:0000256" key="1">
    <source>
        <dbReference type="ARBA" id="ARBA00022857"/>
    </source>
</evidence>
<dbReference type="Gene3D" id="3.40.50.720">
    <property type="entry name" value="NAD(P)-binding Rossmann-like Domain"/>
    <property type="match status" value="1"/>
</dbReference>
<proteinExistence type="predicted"/>
<gene>
    <name evidence="3" type="ORF">FG051_06365</name>
</gene>
<keyword evidence="1" id="KW-0521">NADP</keyword>
<feature type="domain" description="Alcohol dehydrogenase-like N-terminal" evidence="2">
    <location>
        <begin position="27"/>
        <end position="113"/>
    </location>
</feature>
<dbReference type="InterPro" id="IPR011032">
    <property type="entry name" value="GroES-like_sf"/>
</dbReference>
<accession>A0A5B7SYP7</accession>
<protein>
    <recommendedName>
        <fullName evidence="2">Alcohol dehydrogenase-like N-terminal domain-containing protein</fullName>
    </recommendedName>
</protein>
<dbReference type="EMBL" id="CP040736">
    <property type="protein sequence ID" value="QCX24758.1"/>
    <property type="molecule type" value="Genomic_DNA"/>
</dbReference>
<dbReference type="InterPro" id="IPR013154">
    <property type="entry name" value="ADH-like_N"/>
</dbReference>
<organism evidence="3 4">
    <name type="scientific">Companilactobacillus futsaii</name>
    <dbReference type="NCBI Taxonomy" id="938155"/>
    <lineage>
        <taxon>Bacteria</taxon>
        <taxon>Bacillati</taxon>
        <taxon>Bacillota</taxon>
        <taxon>Bacilli</taxon>
        <taxon>Lactobacillales</taxon>
        <taxon>Lactobacillaceae</taxon>
        <taxon>Companilactobacillus</taxon>
    </lineage>
</organism>
<dbReference type="PANTHER" id="PTHR44154">
    <property type="entry name" value="QUINONE OXIDOREDUCTASE"/>
    <property type="match status" value="1"/>
</dbReference>
<dbReference type="Pfam" id="PF08240">
    <property type="entry name" value="ADH_N"/>
    <property type="match status" value="1"/>
</dbReference>
<dbReference type="Proteomes" id="UP000310673">
    <property type="component" value="Chromosome"/>
</dbReference>
<reference evidence="3 4" key="1">
    <citation type="submission" date="2019-05" db="EMBL/GenBank/DDBJ databases">
        <title>Genome Sequence of Lactobacillus futsaii Y97, a Potential Probiotic Strain Isolated from the Futsai of Taiwan.</title>
        <authorList>
            <person name="Du X."/>
        </authorList>
    </citation>
    <scope>NUCLEOTIDE SEQUENCE [LARGE SCALE GENOMIC DNA]</scope>
    <source>
        <strain evidence="3 4">Y97</strain>
    </source>
</reference>
<sequence length="172" mass="18462">MKAIKISQPCSTTELKPVEVAKPELKPGFIIIKVKAFGVNESEVTSRKGESDGDFSYPRILGIEASGVVDQVNSDSKYKPGQQVITMMGGMGRAIDGGYAEYVMVKEENVIPFESDLSWGKIGALPEMLQTAYGSLNEGLNLKKGNTLFVHGGTSTVGLMAKCPSTLFIVQP</sequence>
<dbReference type="KEGG" id="lft:FG051_06365"/>
<dbReference type="RefSeq" id="WP_057816121.1">
    <property type="nucleotide sequence ID" value="NZ_CP040736.1"/>
</dbReference>
<dbReference type="PANTHER" id="PTHR44154:SF1">
    <property type="entry name" value="QUINONE OXIDOREDUCTASE"/>
    <property type="match status" value="1"/>
</dbReference>
<evidence type="ECO:0000259" key="2">
    <source>
        <dbReference type="Pfam" id="PF08240"/>
    </source>
</evidence>
<dbReference type="AlphaFoldDB" id="A0A5B7SYP7"/>
<evidence type="ECO:0000313" key="3">
    <source>
        <dbReference type="EMBL" id="QCX24758.1"/>
    </source>
</evidence>
<dbReference type="STRING" id="1423818.FC88_GL001898"/>
<dbReference type="InterPro" id="IPR051603">
    <property type="entry name" value="Zinc-ADH_QOR/CCCR"/>
</dbReference>
<dbReference type="SUPFAM" id="SSF50129">
    <property type="entry name" value="GroES-like"/>
    <property type="match status" value="1"/>
</dbReference>